<evidence type="ECO:0000313" key="3">
    <source>
        <dbReference type="Proteomes" id="UP000008827"/>
    </source>
</evidence>
<dbReference type="Gramene" id="KRH15271">
    <property type="protein sequence ID" value="KRH15271"/>
    <property type="gene ID" value="GLYMA_14G078300"/>
</dbReference>
<dbReference type="EMBL" id="CM000847">
    <property type="protein sequence ID" value="KRH15271.1"/>
    <property type="molecule type" value="Genomic_DNA"/>
</dbReference>
<dbReference type="InParanoid" id="K7M5I2"/>
<proteinExistence type="predicted"/>
<name>K7M5I2_SOYBN</name>
<dbReference type="AlphaFoldDB" id="K7M5I2"/>
<dbReference type="PaxDb" id="3847-GLYMA14G08511.1"/>
<dbReference type="EnsemblPlants" id="KRH15271">
    <property type="protein sequence ID" value="KRH15271"/>
    <property type="gene ID" value="GLYMA_14G078300"/>
</dbReference>
<reference evidence="2" key="2">
    <citation type="submission" date="2018-02" db="UniProtKB">
        <authorList>
            <consortium name="EnsemblPlants"/>
        </authorList>
    </citation>
    <scope>IDENTIFICATION</scope>
    <source>
        <strain evidence="2">Williams 82</strain>
    </source>
</reference>
<sequence length="77" mass="8682">MISALGLTGKSSSGNQEVWLVVKAQWLSYLNDLVISTLNLEFLDCSFASTFRWSSMRAFLKLLLRCFVLGLVMWDGC</sequence>
<gene>
    <name evidence="1" type="ORF">GLYMA_14G078300</name>
</gene>
<evidence type="ECO:0000313" key="1">
    <source>
        <dbReference type="EMBL" id="KRH15271.1"/>
    </source>
</evidence>
<accession>K7M5I2</accession>
<reference evidence="1" key="3">
    <citation type="submission" date="2018-07" db="EMBL/GenBank/DDBJ databases">
        <title>WGS assembly of Glycine max.</title>
        <authorList>
            <person name="Schmutz J."/>
            <person name="Cannon S."/>
            <person name="Schlueter J."/>
            <person name="Ma J."/>
            <person name="Mitros T."/>
            <person name="Nelson W."/>
            <person name="Hyten D."/>
            <person name="Song Q."/>
            <person name="Thelen J."/>
            <person name="Cheng J."/>
            <person name="Xu D."/>
            <person name="Hellsten U."/>
            <person name="May G."/>
            <person name="Yu Y."/>
            <person name="Sakurai T."/>
            <person name="Umezawa T."/>
            <person name="Bhattacharyya M."/>
            <person name="Sandhu D."/>
            <person name="Valliyodan B."/>
            <person name="Lindquist E."/>
            <person name="Peto M."/>
            <person name="Grant D."/>
            <person name="Shu S."/>
            <person name="Goodstein D."/>
            <person name="Barry K."/>
            <person name="Futrell-Griggs M."/>
            <person name="Abernathy B."/>
            <person name="Du J."/>
            <person name="Tian Z."/>
            <person name="Zhu L."/>
            <person name="Gill N."/>
            <person name="Joshi T."/>
            <person name="Libault M."/>
            <person name="Sethuraman A."/>
            <person name="Zhang X."/>
            <person name="Shinozaki K."/>
            <person name="Nguyen H."/>
            <person name="Wing R."/>
            <person name="Cregan P."/>
            <person name="Specht J."/>
            <person name="Grimwood J."/>
            <person name="Rokhsar D."/>
            <person name="Stacey G."/>
            <person name="Shoemaker R."/>
            <person name="Jackson S."/>
        </authorList>
    </citation>
    <scope>NUCLEOTIDE SEQUENCE</scope>
    <source>
        <tissue evidence="1">Callus</tissue>
    </source>
</reference>
<keyword evidence="3" id="KW-1185">Reference proteome</keyword>
<organism evidence="1">
    <name type="scientific">Glycine max</name>
    <name type="common">Soybean</name>
    <name type="synonym">Glycine hispida</name>
    <dbReference type="NCBI Taxonomy" id="3847"/>
    <lineage>
        <taxon>Eukaryota</taxon>
        <taxon>Viridiplantae</taxon>
        <taxon>Streptophyta</taxon>
        <taxon>Embryophyta</taxon>
        <taxon>Tracheophyta</taxon>
        <taxon>Spermatophyta</taxon>
        <taxon>Magnoliopsida</taxon>
        <taxon>eudicotyledons</taxon>
        <taxon>Gunneridae</taxon>
        <taxon>Pentapetalae</taxon>
        <taxon>rosids</taxon>
        <taxon>fabids</taxon>
        <taxon>Fabales</taxon>
        <taxon>Fabaceae</taxon>
        <taxon>Papilionoideae</taxon>
        <taxon>50 kb inversion clade</taxon>
        <taxon>NPAAA clade</taxon>
        <taxon>indigoferoid/millettioid clade</taxon>
        <taxon>Phaseoleae</taxon>
        <taxon>Glycine</taxon>
        <taxon>Glycine subgen. Soja</taxon>
    </lineage>
</organism>
<evidence type="ECO:0000313" key="2">
    <source>
        <dbReference type="EnsemblPlants" id="KRH15271"/>
    </source>
</evidence>
<dbReference type="HOGENOM" id="CLU_2642941_0_0_1"/>
<protein>
    <submittedName>
        <fullName evidence="1 2">Uncharacterized protein</fullName>
    </submittedName>
</protein>
<reference evidence="1 2" key="1">
    <citation type="journal article" date="2010" name="Nature">
        <title>Genome sequence of the palaeopolyploid soybean.</title>
        <authorList>
            <person name="Schmutz J."/>
            <person name="Cannon S.B."/>
            <person name="Schlueter J."/>
            <person name="Ma J."/>
            <person name="Mitros T."/>
            <person name="Nelson W."/>
            <person name="Hyten D.L."/>
            <person name="Song Q."/>
            <person name="Thelen J.J."/>
            <person name="Cheng J."/>
            <person name="Xu D."/>
            <person name="Hellsten U."/>
            <person name="May G.D."/>
            <person name="Yu Y."/>
            <person name="Sakurai T."/>
            <person name="Umezawa T."/>
            <person name="Bhattacharyya M.K."/>
            <person name="Sandhu D."/>
            <person name="Valliyodan B."/>
            <person name="Lindquist E."/>
            <person name="Peto M."/>
            <person name="Grant D."/>
            <person name="Shu S."/>
            <person name="Goodstein D."/>
            <person name="Barry K."/>
            <person name="Futrell-Griggs M."/>
            <person name="Abernathy B."/>
            <person name="Du J."/>
            <person name="Tian Z."/>
            <person name="Zhu L."/>
            <person name="Gill N."/>
            <person name="Joshi T."/>
            <person name="Libault M."/>
            <person name="Sethuraman A."/>
            <person name="Zhang X.-C."/>
            <person name="Shinozaki K."/>
            <person name="Nguyen H.T."/>
            <person name="Wing R.A."/>
            <person name="Cregan P."/>
            <person name="Specht J."/>
            <person name="Grimwood J."/>
            <person name="Rokhsar D."/>
            <person name="Stacey G."/>
            <person name="Shoemaker R.C."/>
            <person name="Jackson S.A."/>
        </authorList>
    </citation>
    <scope>NUCLEOTIDE SEQUENCE [LARGE SCALE GENOMIC DNA]</scope>
    <source>
        <strain evidence="2">cv. Williams 82</strain>
        <tissue evidence="1">Callus</tissue>
    </source>
</reference>
<dbReference type="SMR" id="K7M5I2"/>
<dbReference type="Proteomes" id="UP000008827">
    <property type="component" value="Chromosome 14"/>
</dbReference>